<keyword evidence="7" id="KW-0175">Coiled coil</keyword>
<dbReference type="Pfam" id="PF02518">
    <property type="entry name" value="HATPase_c"/>
    <property type="match status" value="1"/>
</dbReference>
<proteinExistence type="predicted"/>
<evidence type="ECO:0000256" key="3">
    <source>
        <dbReference type="ARBA" id="ARBA00022553"/>
    </source>
</evidence>
<evidence type="ECO:0000313" key="11">
    <source>
        <dbReference type="Proteomes" id="UP000256977"/>
    </source>
</evidence>
<dbReference type="SUPFAM" id="SSF158472">
    <property type="entry name" value="HAMP domain-like"/>
    <property type="match status" value="1"/>
</dbReference>
<evidence type="ECO:0000256" key="8">
    <source>
        <dbReference type="SAM" id="Phobius"/>
    </source>
</evidence>
<dbReference type="InterPro" id="IPR050640">
    <property type="entry name" value="Bact_2-comp_sensor_kinase"/>
</dbReference>
<evidence type="ECO:0000256" key="7">
    <source>
        <dbReference type="SAM" id="Coils"/>
    </source>
</evidence>
<evidence type="ECO:0000259" key="9">
    <source>
        <dbReference type="PROSITE" id="PS50885"/>
    </source>
</evidence>
<keyword evidence="3" id="KW-0597">Phosphoprotein</keyword>
<feature type="domain" description="HAMP" evidence="9">
    <location>
        <begin position="309"/>
        <end position="361"/>
    </location>
</feature>
<dbReference type="SMART" id="SM00387">
    <property type="entry name" value="HATPase_c"/>
    <property type="match status" value="1"/>
</dbReference>
<dbReference type="PROSITE" id="PS50885">
    <property type="entry name" value="HAMP"/>
    <property type="match status" value="1"/>
</dbReference>
<keyword evidence="2" id="KW-1003">Cell membrane</keyword>
<dbReference type="CDD" id="cd06225">
    <property type="entry name" value="HAMP"/>
    <property type="match status" value="1"/>
</dbReference>
<gene>
    <name evidence="10" type="ORF">DFP98_1462</name>
</gene>
<comment type="subcellular location">
    <subcellularLocation>
        <location evidence="1">Cell membrane</location>
        <topology evidence="1">Multi-pass membrane protein</topology>
    </subcellularLocation>
</comment>
<dbReference type="GO" id="GO:0000155">
    <property type="term" value="F:phosphorelay sensor kinase activity"/>
    <property type="evidence" value="ECO:0007669"/>
    <property type="project" value="InterPro"/>
</dbReference>
<dbReference type="PANTHER" id="PTHR34220">
    <property type="entry name" value="SENSOR HISTIDINE KINASE YPDA"/>
    <property type="match status" value="1"/>
</dbReference>
<evidence type="ECO:0000256" key="6">
    <source>
        <dbReference type="ARBA" id="ARBA00023136"/>
    </source>
</evidence>
<keyword evidence="11" id="KW-1185">Reference proteome</keyword>
<dbReference type="SMART" id="SM00304">
    <property type="entry name" value="HAMP"/>
    <property type="match status" value="1"/>
</dbReference>
<dbReference type="InterPro" id="IPR003594">
    <property type="entry name" value="HATPase_dom"/>
</dbReference>
<dbReference type="PANTHER" id="PTHR34220:SF7">
    <property type="entry name" value="SENSOR HISTIDINE KINASE YPDA"/>
    <property type="match status" value="1"/>
</dbReference>
<evidence type="ECO:0000256" key="1">
    <source>
        <dbReference type="ARBA" id="ARBA00004651"/>
    </source>
</evidence>
<dbReference type="SUPFAM" id="SSF55874">
    <property type="entry name" value="ATPase domain of HSP90 chaperone/DNA topoisomerase II/histidine kinase"/>
    <property type="match status" value="1"/>
</dbReference>
<comment type="caution">
    <text evidence="10">The sequence shown here is derived from an EMBL/GenBank/DDBJ whole genome shotgun (WGS) entry which is preliminary data.</text>
</comment>
<dbReference type="Gene3D" id="3.30.565.10">
    <property type="entry name" value="Histidine kinase-like ATPase, C-terminal domain"/>
    <property type="match status" value="1"/>
</dbReference>
<protein>
    <submittedName>
        <fullName evidence="10">HAMP domain-containing protein</fullName>
    </submittedName>
</protein>
<dbReference type="AlphaFoldDB" id="A0A3D9HZ96"/>
<dbReference type="InterPro" id="IPR010559">
    <property type="entry name" value="Sig_transdc_His_kin_internal"/>
</dbReference>
<reference evidence="10 11" key="1">
    <citation type="submission" date="2018-07" db="EMBL/GenBank/DDBJ databases">
        <title>Genomic Encyclopedia of Type Strains, Phase III (KMG-III): the genomes of soil and plant-associated and newly described type strains.</title>
        <authorList>
            <person name="Whitman W."/>
        </authorList>
    </citation>
    <scope>NUCLEOTIDE SEQUENCE [LARGE SCALE GENOMIC DNA]</scope>
    <source>
        <strain evidence="10 11">CECT 7287</strain>
    </source>
</reference>
<dbReference type="EMBL" id="QRDZ01000046">
    <property type="protein sequence ID" value="RED54858.1"/>
    <property type="molecule type" value="Genomic_DNA"/>
</dbReference>
<dbReference type="Pfam" id="PF00672">
    <property type="entry name" value="HAMP"/>
    <property type="match status" value="1"/>
</dbReference>
<evidence type="ECO:0000256" key="2">
    <source>
        <dbReference type="ARBA" id="ARBA00022475"/>
    </source>
</evidence>
<dbReference type="Proteomes" id="UP000256977">
    <property type="component" value="Unassembled WGS sequence"/>
</dbReference>
<keyword evidence="8" id="KW-1133">Transmembrane helix</keyword>
<keyword evidence="5" id="KW-0418">Kinase</keyword>
<feature type="coiled-coil region" evidence="7">
    <location>
        <begin position="349"/>
        <end position="376"/>
    </location>
</feature>
<dbReference type="GO" id="GO:0005886">
    <property type="term" value="C:plasma membrane"/>
    <property type="evidence" value="ECO:0007669"/>
    <property type="project" value="UniProtKB-SubCell"/>
</dbReference>
<evidence type="ECO:0000256" key="5">
    <source>
        <dbReference type="ARBA" id="ARBA00022777"/>
    </source>
</evidence>
<feature type="transmembrane region" description="Helical" evidence="8">
    <location>
        <begin position="289"/>
        <end position="312"/>
    </location>
</feature>
<evidence type="ECO:0000313" key="10">
    <source>
        <dbReference type="EMBL" id="RED54858.1"/>
    </source>
</evidence>
<keyword evidence="8" id="KW-0812">Transmembrane</keyword>
<keyword evidence="6 8" id="KW-0472">Membrane</keyword>
<keyword evidence="4" id="KW-0808">Transferase</keyword>
<dbReference type="Gene3D" id="6.10.340.10">
    <property type="match status" value="1"/>
</dbReference>
<dbReference type="Pfam" id="PF06580">
    <property type="entry name" value="His_kinase"/>
    <property type="match status" value="1"/>
</dbReference>
<name>A0A3D9HZ96_9BACL</name>
<accession>A0A3D9HZ96</accession>
<dbReference type="InterPro" id="IPR036890">
    <property type="entry name" value="HATPase_C_sf"/>
</dbReference>
<evidence type="ECO:0000256" key="4">
    <source>
        <dbReference type="ARBA" id="ARBA00022679"/>
    </source>
</evidence>
<sequence>MNAMRINFKYKLFISLIAILLLASVTISAIWYAHSRNLITDTILQSTELLLNERNREIGKTIAGIDYQSRLLSVNNANVDRGLGNKWKDPFLNSQANKKLNSYIDSVYSGSLSIQAIELGNDRGDFYGRGIRRGYPYLREEGIDRLLAQSPDELLVLPYYDKGQNVKEIMFYRALSYYGKNIGYSMISISSGALQETYEGIFLKNAIVTVRNAQGQALYTSGYSEESPNETIAKLFEKSEAGGKHLVKDEQGKEWLAIRQNVASGYLTVQVAVPMEDILANIKSKFADILYITCLLFGLLLVIVFFVSNYIGRNVAKVSNAMQRFSAGDLERTLVIRSNDEFSAVAESFNEMTRSIRQLLEDVKAKEKEKLDLEIRALQGQINLHFLFNTLNTIKNLAYIQRVTNIDRLVGALMELLNISMAKGTSETTLETEIAYVEHYLEIYRYKSVKEIECVVDVDEEAKDAEIPKFMLQPIVENAIIHGIEASDEDKNGLIYIKAFRNGQDIEITIYDNGQGFDPQEGIGFSGIGISNTDRRIKARFGEAYGIRIESIPHESTTVHIRIPYRREDTP</sequence>
<dbReference type="InterPro" id="IPR003660">
    <property type="entry name" value="HAMP_dom"/>
</dbReference>
<organism evidence="10 11">
    <name type="scientific">Cohnella phaseoli</name>
    <dbReference type="NCBI Taxonomy" id="456490"/>
    <lineage>
        <taxon>Bacteria</taxon>
        <taxon>Bacillati</taxon>
        <taxon>Bacillota</taxon>
        <taxon>Bacilli</taxon>
        <taxon>Bacillales</taxon>
        <taxon>Paenibacillaceae</taxon>
        <taxon>Cohnella</taxon>
    </lineage>
</organism>